<name>A0A1I1TIC4_9BURK</name>
<accession>A0A1I1TIC4</accession>
<organism evidence="1 2">
    <name type="scientific">Paracidovorax konjaci</name>
    <dbReference type="NCBI Taxonomy" id="32040"/>
    <lineage>
        <taxon>Bacteria</taxon>
        <taxon>Pseudomonadati</taxon>
        <taxon>Pseudomonadota</taxon>
        <taxon>Betaproteobacteria</taxon>
        <taxon>Burkholderiales</taxon>
        <taxon>Comamonadaceae</taxon>
        <taxon>Paracidovorax</taxon>
    </lineage>
</organism>
<dbReference type="EMBL" id="FOMQ01000003">
    <property type="protein sequence ID" value="SFD55240.1"/>
    <property type="molecule type" value="Genomic_DNA"/>
</dbReference>
<evidence type="ECO:0000313" key="2">
    <source>
        <dbReference type="Proteomes" id="UP000199517"/>
    </source>
</evidence>
<dbReference type="STRING" id="32040.SAMN04489710_103222"/>
<sequence length="87" mass="10081">MEQEARYCLQGFALEVSACPATALHAIGWWFRFFRRCLITVRRLQFNESRAAVQTRFAIIPAEPIGILEIPRHYLVTWCPGTLQKQS</sequence>
<reference evidence="2" key="1">
    <citation type="submission" date="2016-10" db="EMBL/GenBank/DDBJ databases">
        <authorList>
            <person name="Varghese N."/>
            <person name="Submissions S."/>
        </authorList>
    </citation>
    <scope>NUCLEOTIDE SEQUENCE [LARGE SCALE GENOMIC DNA]</scope>
    <source>
        <strain evidence="2">DSM 7481</strain>
    </source>
</reference>
<keyword evidence="2" id="KW-1185">Reference proteome</keyword>
<gene>
    <name evidence="1" type="ORF">SAMN04489710_103222</name>
</gene>
<dbReference type="Proteomes" id="UP000199517">
    <property type="component" value="Unassembled WGS sequence"/>
</dbReference>
<dbReference type="AlphaFoldDB" id="A0A1I1TIC4"/>
<evidence type="ECO:0000313" key="1">
    <source>
        <dbReference type="EMBL" id="SFD55240.1"/>
    </source>
</evidence>
<protein>
    <submittedName>
        <fullName evidence="1">Uncharacterized protein</fullName>
    </submittedName>
</protein>
<proteinExistence type="predicted"/>